<evidence type="ECO:0000313" key="10">
    <source>
        <dbReference type="Proteomes" id="UP000048948"/>
    </source>
</evidence>
<dbReference type="InterPro" id="IPR051361">
    <property type="entry name" value="ThrE/Ser_Exporter"/>
</dbReference>
<proteinExistence type="inferred from homology"/>
<protein>
    <submittedName>
        <fullName evidence="9">Putative transmembrane protein</fullName>
    </submittedName>
</protein>
<organism evidence="9 10">
    <name type="scientific">Mycobacterium tuberculosis</name>
    <dbReference type="NCBI Taxonomy" id="1773"/>
    <lineage>
        <taxon>Bacteria</taxon>
        <taxon>Bacillati</taxon>
        <taxon>Actinomycetota</taxon>
        <taxon>Actinomycetes</taxon>
        <taxon>Mycobacteriales</taxon>
        <taxon>Mycobacteriaceae</taxon>
        <taxon>Mycobacterium</taxon>
        <taxon>Mycobacterium tuberculosis complex</taxon>
    </lineage>
</organism>
<evidence type="ECO:0000313" key="9">
    <source>
        <dbReference type="EMBL" id="CKS80883.1"/>
    </source>
</evidence>
<feature type="transmembrane region" description="Helical" evidence="7">
    <location>
        <begin position="75"/>
        <end position="96"/>
    </location>
</feature>
<dbReference type="PANTHER" id="PTHR31082:SF4">
    <property type="entry name" value="PHEROMONE-REGULATED MEMBRANE PROTEIN 10"/>
    <property type="match status" value="1"/>
</dbReference>
<dbReference type="PANTHER" id="PTHR31082">
    <property type="entry name" value="PHEROMONE-REGULATED MEMBRANE PROTEIN 10"/>
    <property type="match status" value="1"/>
</dbReference>
<feature type="region of interest" description="Disordered" evidence="6">
    <location>
        <begin position="217"/>
        <end position="263"/>
    </location>
</feature>
<evidence type="ECO:0000256" key="1">
    <source>
        <dbReference type="ARBA" id="ARBA00004141"/>
    </source>
</evidence>
<comment type="similarity">
    <text evidence="5">Belongs to the ThrE exporter (TC 2.A.79) family.</text>
</comment>
<dbReference type="GO" id="GO:0016020">
    <property type="term" value="C:membrane"/>
    <property type="evidence" value="ECO:0007669"/>
    <property type="project" value="UniProtKB-SubCell"/>
</dbReference>
<accession>A0A655ABN8</accession>
<sequence length="263" mass="26811">MLIGLGAAGFGRVVATWTAAIGVGFLATLISIRRQAPALVTATAGIMPMLPGLAVFRAVFAFAVNDTPDGGLTQLLEAAATALALGSGVVLGEFLASPLRYGAGRIGDLFRIEGPPGLRRAVGRVVRLQPAKSQQPTGTGGQRWRSVALEPTTADDVDAGYRGDWPAAVSSWAAEAYSALSDVHSAAAACNEAGPGPALSNAECTSGGEANQMGAVIVSPLKPNPPPATARPPPNHQELPPASLLVLLRSSHRPTAAESRSVN</sequence>
<evidence type="ECO:0000256" key="7">
    <source>
        <dbReference type="SAM" id="Phobius"/>
    </source>
</evidence>
<evidence type="ECO:0000256" key="6">
    <source>
        <dbReference type="SAM" id="MobiDB-lite"/>
    </source>
</evidence>
<feature type="compositionally biased region" description="Pro residues" evidence="6">
    <location>
        <begin position="222"/>
        <end position="235"/>
    </location>
</feature>
<reference evidence="9 10" key="1">
    <citation type="submission" date="2015-03" db="EMBL/GenBank/DDBJ databases">
        <authorList>
            <consortium name="Pathogen Informatics"/>
        </authorList>
    </citation>
    <scope>NUCLEOTIDE SEQUENCE [LARGE SCALE GENOMIC DNA]</scope>
    <source>
        <strain evidence="9 10">Bir 172</strain>
    </source>
</reference>
<evidence type="ECO:0000256" key="4">
    <source>
        <dbReference type="ARBA" id="ARBA00023136"/>
    </source>
</evidence>
<evidence type="ECO:0000259" key="8">
    <source>
        <dbReference type="Pfam" id="PF12821"/>
    </source>
</evidence>
<dbReference type="AlphaFoldDB" id="A0A655ABN8"/>
<feature type="transmembrane region" description="Helical" evidence="7">
    <location>
        <begin position="39"/>
        <end position="63"/>
    </location>
</feature>
<keyword evidence="4 7" id="KW-0472">Membrane</keyword>
<comment type="subcellular location">
    <subcellularLocation>
        <location evidence="1">Membrane</location>
        <topology evidence="1">Multi-pass membrane protein</topology>
    </subcellularLocation>
</comment>
<feature type="domain" description="Threonine/Serine exporter ThrE" evidence="8">
    <location>
        <begin position="9"/>
        <end position="93"/>
    </location>
</feature>
<evidence type="ECO:0000256" key="3">
    <source>
        <dbReference type="ARBA" id="ARBA00022989"/>
    </source>
</evidence>
<dbReference type="Pfam" id="PF12821">
    <property type="entry name" value="ThrE_2"/>
    <property type="match status" value="1"/>
</dbReference>
<gene>
    <name evidence="9" type="ORF">ERS027646_02495</name>
</gene>
<evidence type="ECO:0000256" key="2">
    <source>
        <dbReference type="ARBA" id="ARBA00022692"/>
    </source>
</evidence>
<evidence type="ECO:0000256" key="5">
    <source>
        <dbReference type="ARBA" id="ARBA00034125"/>
    </source>
</evidence>
<name>A0A655ABN8_MYCTX</name>
<feature type="transmembrane region" description="Helical" evidence="7">
    <location>
        <begin position="12"/>
        <end position="32"/>
    </location>
</feature>
<dbReference type="Proteomes" id="UP000048948">
    <property type="component" value="Unassembled WGS sequence"/>
</dbReference>
<dbReference type="InterPro" id="IPR024528">
    <property type="entry name" value="ThrE_2"/>
</dbReference>
<keyword evidence="2 7" id="KW-0812">Transmembrane</keyword>
<dbReference type="EMBL" id="CNGE01000465">
    <property type="protein sequence ID" value="CKS80883.1"/>
    <property type="molecule type" value="Genomic_DNA"/>
</dbReference>
<keyword evidence="3 7" id="KW-1133">Transmembrane helix</keyword>